<protein>
    <recommendedName>
        <fullName evidence="1">Tyrosine specific protein phosphatases domain-containing protein</fullName>
    </recommendedName>
</protein>
<name>A0A9W6I407_9ACTN</name>
<reference evidence="2" key="2">
    <citation type="submission" date="2023-01" db="EMBL/GenBank/DDBJ databases">
        <authorList>
            <person name="Sun Q."/>
            <person name="Evtushenko L."/>
        </authorList>
    </citation>
    <scope>NUCLEOTIDE SEQUENCE</scope>
    <source>
        <strain evidence="2">VKM Ac-2007</strain>
    </source>
</reference>
<dbReference type="Proteomes" id="UP001143474">
    <property type="component" value="Unassembled WGS sequence"/>
</dbReference>
<keyword evidence="3" id="KW-1185">Reference proteome</keyword>
<dbReference type="RefSeq" id="WP_271220013.1">
    <property type="nucleotide sequence ID" value="NZ_BAAAVD010000020.1"/>
</dbReference>
<evidence type="ECO:0000313" key="3">
    <source>
        <dbReference type="Proteomes" id="UP001143474"/>
    </source>
</evidence>
<organism evidence="2 3">
    <name type="scientific">Streptosporangium carneum</name>
    <dbReference type="NCBI Taxonomy" id="47481"/>
    <lineage>
        <taxon>Bacteria</taxon>
        <taxon>Bacillati</taxon>
        <taxon>Actinomycetota</taxon>
        <taxon>Actinomycetes</taxon>
        <taxon>Streptosporangiales</taxon>
        <taxon>Streptosporangiaceae</taxon>
        <taxon>Streptosporangium</taxon>
    </lineage>
</organism>
<comment type="caution">
    <text evidence="2">The sequence shown here is derived from an EMBL/GenBank/DDBJ whole genome shotgun (WGS) entry which is preliminary data.</text>
</comment>
<sequence>MRPSLYTVDRPGPGTLSAMAKPRGGDWLDDEMNALRSCGVDVLVCGLTKVELDECGLAEEGGAASGAGLRFVAVPIVDRSVPDAATVLPVLRDLSSELRAGAHVVTHCRFGIGRACLLAAALLVLNGVDPETAWRGLERARGLAVPDTVEQRRWVDQLIAFRPR</sequence>
<evidence type="ECO:0000259" key="1">
    <source>
        <dbReference type="PROSITE" id="PS50056"/>
    </source>
</evidence>
<reference evidence="2" key="1">
    <citation type="journal article" date="2014" name="Int. J. Syst. Evol. Microbiol.">
        <title>Complete genome sequence of Corynebacterium casei LMG S-19264T (=DSM 44701T), isolated from a smear-ripened cheese.</title>
        <authorList>
            <consortium name="US DOE Joint Genome Institute (JGI-PGF)"/>
            <person name="Walter F."/>
            <person name="Albersmeier A."/>
            <person name="Kalinowski J."/>
            <person name="Ruckert C."/>
        </authorList>
    </citation>
    <scope>NUCLEOTIDE SEQUENCE</scope>
    <source>
        <strain evidence="2">VKM Ac-2007</strain>
    </source>
</reference>
<evidence type="ECO:0000313" key="2">
    <source>
        <dbReference type="EMBL" id="GLK11641.1"/>
    </source>
</evidence>
<dbReference type="Pfam" id="PF22785">
    <property type="entry name" value="Tc-R-P"/>
    <property type="match status" value="1"/>
</dbReference>
<dbReference type="AlphaFoldDB" id="A0A9W6I407"/>
<dbReference type="InterPro" id="IPR000387">
    <property type="entry name" value="Tyr_Pase_dom"/>
</dbReference>
<proteinExistence type="predicted"/>
<dbReference type="SUPFAM" id="SSF52799">
    <property type="entry name" value="(Phosphotyrosine protein) phosphatases II"/>
    <property type="match status" value="1"/>
</dbReference>
<accession>A0A9W6I407</accession>
<dbReference type="EMBL" id="BSEV01000012">
    <property type="protein sequence ID" value="GLK11641.1"/>
    <property type="molecule type" value="Genomic_DNA"/>
</dbReference>
<gene>
    <name evidence="2" type="ORF">GCM10017600_50480</name>
</gene>
<dbReference type="InterPro" id="IPR029021">
    <property type="entry name" value="Prot-tyrosine_phosphatase-like"/>
</dbReference>
<dbReference type="PROSITE" id="PS50056">
    <property type="entry name" value="TYR_PHOSPHATASE_2"/>
    <property type="match status" value="1"/>
</dbReference>
<feature type="domain" description="Tyrosine specific protein phosphatases" evidence="1">
    <location>
        <begin position="85"/>
        <end position="152"/>
    </location>
</feature>
<dbReference type="Gene3D" id="3.90.190.10">
    <property type="entry name" value="Protein tyrosine phosphatase superfamily"/>
    <property type="match status" value="1"/>
</dbReference>